<evidence type="ECO:0000313" key="1">
    <source>
        <dbReference type="Proteomes" id="UP000095283"/>
    </source>
</evidence>
<dbReference type="WBParaSite" id="Hba_02089">
    <property type="protein sequence ID" value="Hba_02089"/>
    <property type="gene ID" value="Hba_02089"/>
</dbReference>
<proteinExistence type="predicted"/>
<evidence type="ECO:0000313" key="2">
    <source>
        <dbReference type="WBParaSite" id="Hba_02089"/>
    </source>
</evidence>
<dbReference type="Proteomes" id="UP000095283">
    <property type="component" value="Unplaced"/>
</dbReference>
<sequence length="57" mass="6617">MQYLLFSSAVIGSGKSKTGVPNWMTALRKWQIGDYIHLSLWHRNLDNIVKELRTVEN</sequence>
<accession>A0A1I7WBM8</accession>
<keyword evidence="1" id="KW-1185">Reference proteome</keyword>
<name>A0A1I7WBM8_HETBA</name>
<organism evidence="1 2">
    <name type="scientific">Heterorhabditis bacteriophora</name>
    <name type="common">Entomopathogenic nematode worm</name>
    <dbReference type="NCBI Taxonomy" id="37862"/>
    <lineage>
        <taxon>Eukaryota</taxon>
        <taxon>Metazoa</taxon>
        <taxon>Ecdysozoa</taxon>
        <taxon>Nematoda</taxon>
        <taxon>Chromadorea</taxon>
        <taxon>Rhabditida</taxon>
        <taxon>Rhabditina</taxon>
        <taxon>Rhabditomorpha</taxon>
        <taxon>Strongyloidea</taxon>
        <taxon>Heterorhabditidae</taxon>
        <taxon>Heterorhabditis</taxon>
    </lineage>
</organism>
<dbReference type="AlphaFoldDB" id="A0A1I7WBM8"/>
<protein>
    <submittedName>
        <fullName evidence="2">Resolvase/invertase-type recombinase catalytic domain-containing protein</fullName>
    </submittedName>
</protein>
<reference evidence="2" key="1">
    <citation type="submission" date="2016-11" db="UniProtKB">
        <authorList>
            <consortium name="WormBaseParasite"/>
        </authorList>
    </citation>
    <scope>IDENTIFICATION</scope>
</reference>